<dbReference type="AlphaFoldDB" id="I3S6Q4"/>
<reference evidence="1" key="1">
    <citation type="submission" date="2012-05" db="EMBL/GenBank/DDBJ databases">
        <authorList>
            <person name="Krishnakumar V."/>
            <person name="Cheung F."/>
            <person name="Xiao Y."/>
            <person name="Chan A."/>
            <person name="Moskal W.A."/>
            <person name="Town C.D."/>
        </authorList>
    </citation>
    <scope>NUCLEOTIDE SEQUENCE</scope>
</reference>
<evidence type="ECO:0000313" key="1">
    <source>
        <dbReference type="EMBL" id="AFK35946.1"/>
    </source>
</evidence>
<protein>
    <submittedName>
        <fullName evidence="1">Uncharacterized protein</fullName>
    </submittedName>
</protein>
<dbReference type="EMBL" id="BT136151">
    <property type="protein sequence ID" value="AFK35946.1"/>
    <property type="molecule type" value="mRNA"/>
</dbReference>
<name>I3S6Q4_MEDTR</name>
<proteinExistence type="evidence at transcript level"/>
<organism evidence="1">
    <name type="scientific">Medicago truncatula</name>
    <name type="common">Barrel medic</name>
    <name type="synonym">Medicago tribuloides</name>
    <dbReference type="NCBI Taxonomy" id="3880"/>
    <lineage>
        <taxon>Eukaryota</taxon>
        <taxon>Viridiplantae</taxon>
        <taxon>Streptophyta</taxon>
        <taxon>Embryophyta</taxon>
        <taxon>Tracheophyta</taxon>
        <taxon>Spermatophyta</taxon>
        <taxon>Magnoliopsida</taxon>
        <taxon>eudicotyledons</taxon>
        <taxon>Gunneridae</taxon>
        <taxon>Pentapetalae</taxon>
        <taxon>rosids</taxon>
        <taxon>fabids</taxon>
        <taxon>Fabales</taxon>
        <taxon>Fabaceae</taxon>
        <taxon>Papilionoideae</taxon>
        <taxon>50 kb inversion clade</taxon>
        <taxon>NPAAA clade</taxon>
        <taxon>Hologalegina</taxon>
        <taxon>IRL clade</taxon>
        <taxon>Trifolieae</taxon>
        <taxon>Medicago</taxon>
    </lineage>
</organism>
<accession>I3S6Q4</accession>
<sequence>MWTRRKHLRTWTSFYCALMKLLMQVLFLKLLQIL</sequence>